<protein>
    <submittedName>
        <fullName evidence="1">Uncharacterized protein</fullName>
    </submittedName>
</protein>
<accession>A0A0V1FIK6</accession>
<comment type="caution">
    <text evidence="1">The sequence shown here is derived from an EMBL/GenBank/DDBJ whole genome shotgun (WGS) entry which is preliminary data.</text>
</comment>
<dbReference type="EMBL" id="JYDT01000086">
    <property type="protein sequence ID" value="KRY85633.1"/>
    <property type="molecule type" value="Genomic_DNA"/>
</dbReference>
<proteinExistence type="predicted"/>
<dbReference type="Proteomes" id="UP000054995">
    <property type="component" value="Unassembled WGS sequence"/>
</dbReference>
<sequence length="107" mass="12572">MLRELMSSAWVGCYRLQLGHKSPYKTTQCINISVLTNISGYECKIFSKYFNIWQRCTRQIWFNGKLVFKIDKIYRYSMRAAQQLSIKMLPLFQGCKALRANQTMVGD</sequence>
<reference evidence="1 2" key="1">
    <citation type="submission" date="2015-01" db="EMBL/GenBank/DDBJ databases">
        <title>Evolution of Trichinella species and genotypes.</title>
        <authorList>
            <person name="Korhonen P.K."/>
            <person name="Edoardo P."/>
            <person name="Giuseppe L.R."/>
            <person name="Gasser R.B."/>
        </authorList>
    </citation>
    <scope>NUCLEOTIDE SEQUENCE [LARGE SCALE GENOMIC DNA]</scope>
    <source>
        <strain evidence="1">ISS470</strain>
    </source>
</reference>
<name>A0A0V1FIK6_TRIPS</name>
<dbReference type="AlphaFoldDB" id="A0A0V1FIK6"/>
<evidence type="ECO:0000313" key="1">
    <source>
        <dbReference type="EMBL" id="KRY85633.1"/>
    </source>
</evidence>
<evidence type="ECO:0000313" key="2">
    <source>
        <dbReference type="Proteomes" id="UP000054995"/>
    </source>
</evidence>
<keyword evidence="2" id="KW-1185">Reference proteome</keyword>
<organism evidence="1 2">
    <name type="scientific">Trichinella pseudospiralis</name>
    <name type="common">Parasitic roundworm</name>
    <dbReference type="NCBI Taxonomy" id="6337"/>
    <lineage>
        <taxon>Eukaryota</taxon>
        <taxon>Metazoa</taxon>
        <taxon>Ecdysozoa</taxon>
        <taxon>Nematoda</taxon>
        <taxon>Enoplea</taxon>
        <taxon>Dorylaimia</taxon>
        <taxon>Trichinellida</taxon>
        <taxon>Trichinellidae</taxon>
        <taxon>Trichinella</taxon>
    </lineage>
</organism>
<gene>
    <name evidence="1" type="ORF">T4D_239</name>
</gene>